<name>A0A2G8KAL6_STIJA</name>
<dbReference type="OrthoDB" id="10033658at2759"/>
<organism evidence="2 3">
    <name type="scientific">Stichopus japonicus</name>
    <name type="common">Sea cucumber</name>
    <dbReference type="NCBI Taxonomy" id="307972"/>
    <lineage>
        <taxon>Eukaryota</taxon>
        <taxon>Metazoa</taxon>
        <taxon>Echinodermata</taxon>
        <taxon>Eleutherozoa</taxon>
        <taxon>Echinozoa</taxon>
        <taxon>Holothuroidea</taxon>
        <taxon>Aspidochirotacea</taxon>
        <taxon>Aspidochirotida</taxon>
        <taxon>Stichopodidae</taxon>
        <taxon>Apostichopus</taxon>
    </lineage>
</organism>
<evidence type="ECO:0000313" key="3">
    <source>
        <dbReference type="Proteomes" id="UP000230750"/>
    </source>
</evidence>
<sequence length="286" mass="31724">MATMSNIQVDETSCGPLCQHPQCWASNRRVERGLPRLDVFPEKQSQFEGEGLPTLKVQNMLDDYGLSGRDHYPSTHHVAISSLGVNCFNHHQRRRSASAPSIIPGGGSGYLQTPYQSAESRSSQGKTSRKGRNRSRSALLEPIKGSHPPKLSNVHLNQLCGPVHPSNDVFMGSQVYVWQPSNRAVQKRKEPMAKDKQSTEPRIVSPKDMTEALLPSGISEQKQSTKKIKNKRSKQTPTGGRPYTHPSKSPPAITRRTLPADVDEGIAQLLSLPREVMLEILEHTKE</sequence>
<feature type="region of interest" description="Disordered" evidence="1">
    <location>
        <begin position="96"/>
        <end position="151"/>
    </location>
</feature>
<accession>A0A2G8KAL6</accession>
<dbReference type="PANTHER" id="PTHR36130">
    <property type="entry name" value="RIKEN CDNA 4933430I17 GENE"/>
    <property type="match status" value="1"/>
</dbReference>
<dbReference type="PANTHER" id="PTHR36130:SF1">
    <property type="entry name" value="RIKEN CDNA 4933430I17 GENE"/>
    <property type="match status" value="1"/>
</dbReference>
<gene>
    <name evidence="2" type="ORF">BSL78_18148</name>
</gene>
<proteinExistence type="predicted"/>
<dbReference type="InterPro" id="IPR029134">
    <property type="entry name" value="DUF4647"/>
</dbReference>
<keyword evidence="3" id="KW-1185">Reference proteome</keyword>
<feature type="non-terminal residue" evidence="2">
    <location>
        <position position="286"/>
    </location>
</feature>
<dbReference type="Pfam" id="PF15504">
    <property type="entry name" value="DUF4647"/>
    <property type="match status" value="1"/>
</dbReference>
<dbReference type="AlphaFoldDB" id="A0A2G8KAL6"/>
<reference evidence="2 3" key="1">
    <citation type="journal article" date="2017" name="PLoS Biol.">
        <title>The sea cucumber genome provides insights into morphological evolution and visceral regeneration.</title>
        <authorList>
            <person name="Zhang X."/>
            <person name="Sun L."/>
            <person name="Yuan J."/>
            <person name="Sun Y."/>
            <person name="Gao Y."/>
            <person name="Zhang L."/>
            <person name="Li S."/>
            <person name="Dai H."/>
            <person name="Hamel J.F."/>
            <person name="Liu C."/>
            <person name="Yu Y."/>
            <person name="Liu S."/>
            <person name="Lin W."/>
            <person name="Guo K."/>
            <person name="Jin S."/>
            <person name="Xu P."/>
            <person name="Storey K.B."/>
            <person name="Huan P."/>
            <person name="Zhang T."/>
            <person name="Zhou Y."/>
            <person name="Zhang J."/>
            <person name="Lin C."/>
            <person name="Li X."/>
            <person name="Xing L."/>
            <person name="Huo D."/>
            <person name="Sun M."/>
            <person name="Wang L."/>
            <person name="Mercier A."/>
            <person name="Li F."/>
            <person name="Yang H."/>
            <person name="Xiang J."/>
        </authorList>
    </citation>
    <scope>NUCLEOTIDE SEQUENCE [LARGE SCALE GENOMIC DNA]</scope>
    <source>
        <strain evidence="2">Shaxun</strain>
        <tissue evidence="2">Muscle</tissue>
    </source>
</reference>
<comment type="caution">
    <text evidence="2">The sequence shown here is derived from an EMBL/GenBank/DDBJ whole genome shotgun (WGS) entry which is preliminary data.</text>
</comment>
<feature type="region of interest" description="Disordered" evidence="1">
    <location>
        <begin position="182"/>
        <end position="257"/>
    </location>
</feature>
<feature type="compositionally biased region" description="Basic and acidic residues" evidence="1">
    <location>
        <begin position="187"/>
        <end position="199"/>
    </location>
</feature>
<evidence type="ECO:0000313" key="2">
    <source>
        <dbReference type="EMBL" id="PIK45013.1"/>
    </source>
</evidence>
<evidence type="ECO:0000256" key="1">
    <source>
        <dbReference type="SAM" id="MobiDB-lite"/>
    </source>
</evidence>
<dbReference type="EMBL" id="MRZV01000740">
    <property type="protein sequence ID" value="PIK45013.1"/>
    <property type="molecule type" value="Genomic_DNA"/>
</dbReference>
<feature type="compositionally biased region" description="Basic residues" evidence="1">
    <location>
        <begin position="224"/>
        <end position="234"/>
    </location>
</feature>
<dbReference type="Proteomes" id="UP000230750">
    <property type="component" value="Unassembled WGS sequence"/>
</dbReference>
<feature type="compositionally biased region" description="Polar residues" evidence="1">
    <location>
        <begin position="110"/>
        <end position="126"/>
    </location>
</feature>
<protein>
    <submittedName>
        <fullName evidence="2">Putative flocculation protein FLO11-like</fullName>
    </submittedName>
</protein>